<comment type="caution">
    <text evidence="2">The sequence shown here is derived from an EMBL/GenBank/DDBJ whole genome shotgun (WGS) entry which is preliminary data.</text>
</comment>
<evidence type="ECO:0000313" key="2">
    <source>
        <dbReference type="EMBL" id="KAL2629429.1"/>
    </source>
</evidence>
<sequence length="69" mass="7680">MSQPSANGGVIRSRSISSRLNFADLRRDSLHAGISSQKAPCKQSVDSWTSFPHPQTSSEDQIWNSHQRL</sequence>
<evidence type="ECO:0000256" key="1">
    <source>
        <dbReference type="SAM" id="MobiDB-lite"/>
    </source>
</evidence>
<reference evidence="2 3" key="1">
    <citation type="submission" date="2024-09" db="EMBL/GenBank/DDBJ databases">
        <title>Chromosome-scale assembly of Riccia fluitans.</title>
        <authorList>
            <person name="Paukszto L."/>
            <person name="Sawicki J."/>
            <person name="Karawczyk K."/>
            <person name="Piernik-Szablinska J."/>
            <person name="Szczecinska M."/>
            <person name="Mazdziarz M."/>
        </authorList>
    </citation>
    <scope>NUCLEOTIDE SEQUENCE [LARGE SCALE GENOMIC DNA]</scope>
    <source>
        <strain evidence="2">Rf_01</strain>
        <tissue evidence="2">Aerial parts of the thallus</tissue>
    </source>
</reference>
<keyword evidence="3" id="KW-1185">Reference proteome</keyword>
<evidence type="ECO:0000313" key="3">
    <source>
        <dbReference type="Proteomes" id="UP001605036"/>
    </source>
</evidence>
<feature type="compositionally biased region" description="Polar residues" evidence="1">
    <location>
        <begin position="34"/>
        <end position="69"/>
    </location>
</feature>
<protein>
    <submittedName>
        <fullName evidence="2">Uncharacterized protein</fullName>
    </submittedName>
</protein>
<dbReference type="Proteomes" id="UP001605036">
    <property type="component" value="Unassembled WGS sequence"/>
</dbReference>
<proteinExistence type="predicted"/>
<organism evidence="2 3">
    <name type="scientific">Riccia fluitans</name>
    <dbReference type="NCBI Taxonomy" id="41844"/>
    <lineage>
        <taxon>Eukaryota</taxon>
        <taxon>Viridiplantae</taxon>
        <taxon>Streptophyta</taxon>
        <taxon>Embryophyta</taxon>
        <taxon>Marchantiophyta</taxon>
        <taxon>Marchantiopsida</taxon>
        <taxon>Marchantiidae</taxon>
        <taxon>Marchantiales</taxon>
        <taxon>Ricciaceae</taxon>
        <taxon>Riccia</taxon>
    </lineage>
</organism>
<accession>A0ABD1YGA0</accession>
<gene>
    <name evidence="2" type="ORF">R1flu_014115</name>
</gene>
<dbReference type="EMBL" id="JBHFFA010000004">
    <property type="protein sequence ID" value="KAL2629429.1"/>
    <property type="molecule type" value="Genomic_DNA"/>
</dbReference>
<dbReference type="AlphaFoldDB" id="A0ABD1YGA0"/>
<feature type="region of interest" description="Disordered" evidence="1">
    <location>
        <begin position="33"/>
        <end position="69"/>
    </location>
</feature>
<name>A0ABD1YGA0_9MARC</name>